<dbReference type="AlphaFoldDB" id="A0A941HWL3"/>
<feature type="transmembrane region" description="Helical" evidence="1">
    <location>
        <begin position="53"/>
        <end position="71"/>
    </location>
</feature>
<reference evidence="3" key="1">
    <citation type="submission" date="2021-04" db="EMBL/GenBank/DDBJ databases">
        <title>Draft genome assembly of strain Phenylobacterium sp. 20VBR1 using MiniION and Illumina platforms.</title>
        <authorList>
            <person name="Thomas F.A."/>
            <person name="Krishnan K.P."/>
            <person name="Sinha R.K."/>
        </authorList>
    </citation>
    <scope>NUCLEOTIDE SEQUENCE</scope>
    <source>
        <strain evidence="3">20VBR1</strain>
    </source>
</reference>
<feature type="transmembrane region" description="Helical" evidence="1">
    <location>
        <begin position="83"/>
        <end position="100"/>
    </location>
</feature>
<feature type="transmembrane region" description="Helical" evidence="1">
    <location>
        <begin position="137"/>
        <end position="156"/>
    </location>
</feature>
<gene>
    <name evidence="3" type="ORF">JKL49_16695</name>
</gene>
<feature type="transmembrane region" description="Helical" evidence="1">
    <location>
        <begin position="107"/>
        <end position="125"/>
    </location>
</feature>
<comment type="caution">
    <text evidence="3">The sequence shown here is derived from an EMBL/GenBank/DDBJ whole genome shotgun (WGS) entry which is preliminary data.</text>
</comment>
<accession>A0A941HWL3</accession>
<feature type="transmembrane region" description="Helical" evidence="1">
    <location>
        <begin position="28"/>
        <end position="46"/>
    </location>
</feature>
<dbReference type="Pfam" id="PF00892">
    <property type="entry name" value="EamA"/>
    <property type="match status" value="2"/>
</dbReference>
<dbReference type="PANTHER" id="PTHR22911">
    <property type="entry name" value="ACYL-MALONYL CONDENSING ENZYME-RELATED"/>
    <property type="match status" value="1"/>
</dbReference>
<protein>
    <submittedName>
        <fullName evidence="3">EamA family transporter</fullName>
    </submittedName>
</protein>
<dbReference type="Proteomes" id="UP000622580">
    <property type="component" value="Unassembled WGS sequence"/>
</dbReference>
<sequence>MLLLGACVIGVGPVLVRLSETGPAAAGFWRLVFALPLLALMGQTTGGLGKPPGAAVLAGVAFALDLGFWHYGIANTSVAKATVLSNLTPVLVTAFAWIFLKQRPRRLFLLAVAFAVAGAWTMALTKGAGSIGVNPPLGDALSAATAIWYSLYFLVVSSARQTMSATRIMFWSTLVGAPLMLVAALALGEQILPTGLGGWAACAGLGLMHVAGQGSIAWALGRLPAATASVVVLVQPVVAALLGWLLFNELLGTWPAVGAAVALGGVVLAQWASRPIAAKLA</sequence>
<dbReference type="InterPro" id="IPR037185">
    <property type="entry name" value="EmrE-like"/>
</dbReference>
<keyword evidence="4" id="KW-1185">Reference proteome</keyword>
<feature type="domain" description="EamA" evidence="2">
    <location>
        <begin position="138"/>
        <end position="268"/>
    </location>
</feature>
<evidence type="ECO:0000313" key="4">
    <source>
        <dbReference type="Proteomes" id="UP000622580"/>
    </source>
</evidence>
<feature type="domain" description="EamA" evidence="2">
    <location>
        <begin position="2"/>
        <end position="122"/>
    </location>
</feature>
<keyword evidence="1" id="KW-0812">Transmembrane</keyword>
<dbReference type="InterPro" id="IPR000620">
    <property type="entry name" value="EamA_dom"/>
</dbReference>
<proteinExistence type="predicted"/>
<dbReference type="PANTHER" id="PTHR22911:SF137">
    <property type="entry name" value="SOLUTE CARRIER FAMILY 35 MEMBER G2-RELATED"/>
    <property type="match status" value="1"/>
</dbReference>
<dbReference type="SUPFAM" id="SSF103481">
    <property type="entry name" value="Multidrug resistance efflux transporter EmrE"/>
    <property type="match status" value="2"/>
</dbReference>
<feature type="transmembrane region" description="Helical" evidence="1">
    <location>
        <begin position="168"/>
        <end position="188"/>
    </location>
</feature>
<keyword evidence="1" id="KW-1133">Transmembrane helix</keyword>
<feature type="transmembrane region" description="Helical" evidence="1">
    <location>
        <begin position="223"/>
        <end position="247"/>
    </location>
</feature>
<evidence type="ECO:0000313" key="3">
    <source>
        <dbReference type="EMBL" id="MBR7621034.1"/>
    </source>
</evidence>
<keyword evidence="1" id="KW-0472">Membrane</keyword>
<dbReference type="EMBL" id="JAGSGD010000001">
    <property type="protein sequence ID" value="MBR7621034.1"/>
    <property type="molecule type" value="Genomic_DNA"/>
</dbReference>
<evidence type="ECO:0000256" key="1">
    <source>
        <dbReference type="SAM" id="Phobius"/>
    </source>
</evidence>
<feature type="transmembrane region" description="Helical" evidence="1">
    <location>
        <begin position="253"/>
        <end position="272"/>
    </location>
</feature>
<organism evidence="3 4">
    <name type="scientific">Phenylobacterium glaciei</name>
    <dbReference type="NCBI Taxonomy" id="2803784"/>
    <lineage>
        <taxon>Bacteria</taxon>
        <taxon>Pseudomonadati</taxon>
        <taxon>Pseudomonadota</taxon>
        <taxon>Alphaproteobacteria</taxon>
        <taxon>Caulobacterales</taxon>
        <taxon>Caulobacteraceae</taxon>
        <taxon>Phenylobacterium</taxon>
    </lineage>
</organism>
<evidence type="ECO:0000259" key="2">
    <source>
        <dbReference type="Pfam" id="PF00892"/>
    </source>
</evidence>
<name>A0A941HWL3_9CAUL</name>
<feature type="transmembrane region" description="Helical" evidence="1">
    <location>
        <begin position="194"/>
        <end position="211"/>
    </location>
</feature>
<dbReference type="GO" id="GO:0016020">
    <property type="term" value="C:membrane"/>
    <property type="evidence" value="ECO:0007669"/>
    <property type="project" value="InterPro"/>
</dbReference>